<proteinExistence type="predicted"/>
<organism evidence="1 2">
    <name type="scientific">Acyrthosiphon pisum</name>
    <name type="common">Pea aphid</name>
    <dbReference type="NCBI Taxonomy" id="7029"/>
    <lineage>
        <taxon>Eukaryota</taxon>
        <taxon>Metazoa</taxon>
        <taxon>Ecdysozoa</taxon>
        <taxon>Arthropoda</taxon>
        <taxon>Hexapoda</taxon>
        <taxon>Insecta</taxon>
        <taxon>Pterygota</taxon>
        <taxon>Neoptera</taxon>
        <taxon>Paraneoptera</taxon>
        <taxon>Hemiptera</taxon>
        <taxon>Sternorrhyncha</taxon>
        <taxon>Aphidomorpha</taxon>
        <taxon>Aphidoidea</taxon>
        <taxon>Aphididae</taxon>
        <taxon>Macrosiphini</taxon>
        <taxon>Acyrthosiphon</taxon>
    </lineage>
</organism>
<dbReference type="RefSeq" id="XP_029347711.1">
    <property type="nucleotide sequence ID" value="XM_029491851.1"/>
</dbReference>
<evidence type="ECO:0000313" key="1">
    <source>
        <dbReference type="EnsemblMetazoa" id="XP_029347711.1"/>
    </source>
</evidence>
<keyword evidence="2" id="KW-1185">Reference proteome</keyword>
<dbReference type="AlphaFoldDB" id="A0A8R2JV85"/>
<dbReference type="KEGG" id="api:115034551"/>
<evidence type="ECO:0000313" key="2">
    <source>
        <dbReference type="Proteomes" id="UP000007819"/>
    </source>
</evidence>
<sequence length="294" mass="33734">MDVVEITAAAALCAYSYHNFLNLSHSKKIKQPNKRRWWTTTIHRNRTKQSMENVFVELFYEPSGEFENFTRMSLSDFEYLLTLISPIISKQDTQLRDSIPAKIRLPITLRFLATGDSYKSLHFLFKVSSQIISKIVPEVSAAINQVLKNEVKLPSTSSDWLEIEKGFGEKFPHCIGAIDGKLIVLQCPVNTGSEYYNYKNSFSIVLMGLVNNDYRFLFADIGSQENDRSLLALDEAIQQNIRNTISTFGNVVKRAEFVRHFKRLIKDDLSSFENNLRIFLNCIMHDALSELADL</sequence>
<accession>A0A8R2JV85</accession>
<dbReference type="Proteomes" id="UP000007819">
    <property type="component" value="Chromosome X"/>
</dbReference>
<reference evidence="2" key="1">
    <citation type="submission" date="2010-06" db="EMBL/GenBank/DDBJ databases">
        <authorList>
            <person name="Jiang H."/>
            <person name="Abraham K."/>
            <person name="Ali S."/>
            <person name="Alsbrooks S.L."/>
            <person name="Anim B.N."/>
            <person name="Anosike U.S."/>
            <person name="Attaway T."/>
            <person name="Bandaranaike D.P."/>
            <person name="Battles P.K."/>
            <person name="Bell S.N."/>
            <person name="Bell A.V."/>
            <person name="Beltran B."/>
            <person name="Bickham C."/>
            <person name="Bustamante Y."/>
            <person name="Caleb T."/>
            <person name="Canada A."/>
            <person name="Cardenas V."/>
            <person name="Carter K."/>
            <person name="Chacko J."/>
            <person name="Chandrabose M.N."/>
            <person name="Chavez D."/>
            <person name="Chavez A."/>
            <person name="Chen L."/>
            <person name="Chu H.-S."/>
            <person name="Claassen K.J."/>
            <person name="Cockrell R."/>
            <person name="Collins M."/>
            <person name="Cooper J.A."/>
            <person name="Cree A."/>
            <person name="Curry S.M."/>
            <person name="Da Y."/>
            <person name="Dao M.D."/>
            <person name="Das B."/>
            <person name="Davila M.-L."/>
            <person name="Davy-Carroll L."/>
            <person name="Denson S."/>
            <person name="Dinh H."/>
            <person name="Ebong V.E."/>
            <person name="Edwards J.R."/>
            <person name="Egan A."/>
            <person name="El-Daye J."/>
            <person name="Escobedo L."/>
            <person name="Fernandez S."/>
            <person name="Fernando P.R."/>
            <person name="Flagg N."/>
            <person name="Forbes L.D."/>
            <person name="Fowler R.G."/>
            <person name="Fu Q."/>
            <person name="Gabisi R.A."/>
            <person name="Ganer J."/>
            <person name="Garbino Pronczuk A."/>
            <person name="Garcia R.M."/>
            <person name="Garner T."/>
            <person name="Garrett T.E."/>
            <person name="Gonzalez D.A."/>
            <person name="Hamid H."/>
            <person name="Hawkins E.S."/>
            <person name="Hirani K."/>
            <person name="Hogues M.E."/>
            <person name="Hollins B."/>
            <person name="Hsiao C.-H."/>
            <person name="Jabil R."/>
            <person name="James M.L."/>
            <person name="Jhangiani S.N."/>
            <person name="Johnson B."/>
            <person name="Johnson Q."/>
            <person name="Joshi V."/>
            <person name="Kalu J.B."/>
            <person name="Kam C."/>
            <person name="Kashfia A."/>
            <person name="Keebler J."/>
            <person name="Kisamo H."/>
            <person name="Kovar C.L."/>
            <person name="Lago L.A."/>
            <person name="Lai C.-Y."/>
            <person name="Laidlaw J."/>
            <person name="Lara F."/>
            <person name="Le T.-K."/>
            <person name="Lee S.L."/>
            <person name="Legall F.H."/>
            <person name="Lemon S.J."/>
            <person name="Lewis L.R."/>
            <person name="Li B."/>
            <person name="Liu Y."/>
            <person name="Liu Y.-S."/>
            <person name="Lopez J."/>
            <person name="Lozado R.J."/>
            <person name="Lu J."/>
            <person name="Madu R.C."/>
            <person name="Maheshwari M."/>
            <person name="Maheshwari R."/>
            <person name="Malloy K."/>
            <person name="Martinez E."/>
            <person name="Mathew T."/>
            <person name="Mercado I.C."/>
            <person name="Mercado C."/>
            <person name="Meyer B."/>
            <person name="Montgomery K."/>
            <person name="Morgan M.B."/>
            <person name="Munidasa M."/>
            <person name="Nazareth L.V."/>
            <person name="Nelson J."/>
            <person name="Ng B.M."/>
            <person name="Nguyen N.B."/>
            <person name="Nguyen P.Q."/>
            <person name="Nguyen T."/>
            <person name="Obregon M."/>
            <person name="Okwuonu G.O."/>
            <person name="Onwere C.G."/>
            <person name="Orozco G."/>
            <person name="Parra A."/>
            <person name="Patel S."/>
            <person name="Patil S."/>
            <person name="Perez A."/>
            <person name="Perez Y."/>
            <person name="Pham C."/>
            <person name="Primus E.L."/>
            <person name="Pu L.-L."/>
            <person name="Puazo M."/>
            <person name="Qin X."/>
            <person name="Quiroz J.B."/>
            <person name="Reese J."/>
            <person name="Richards S."/>
            <person name="Rives C.M."/>
            <person name="Robberts R."/>
            <person name="Ruiz S.J."/>
            <person name="Ruiz M.J."/>
            <person name="Santibanez J."/>
            <person name="Schneider B.W."/>
            <person name="Sisson I."/>
            <person name="Smith M."/>
            <person name="Sodergren E."/>
            <person name="Song X.-Z."/>
            <person name="Song B.B."/>
            <person name="Summersgill H."/>
            <person name="Thelus R."/>
            <person name="Thornton R.D."/>
            <person name="Trejos Z.Y."/>
            <person name="Usmani K."/>
            <person name="Vattathil S."/>
            <person name="Villasana D."/>
            <person name="Walker D.L."/>
            <person name="Wang S."/>
            <person name="Wang K."/>
            <person name="White C.S."/>
            <person name="Williams A.C."/>
            <person name="Williamson J."/>
            <person name="Wilson K."/>
            <person name="Woghiren I.O."/>
            <person name="Woodworth J.R."/>
            <person name="Worley K.C."/>
            <person name="Wright R.A."/>
            <person name="Wu W."/>
            <person name="Young L."/>
            <person name="Zhang L."/>
            <person name="Zhang J."/>
            <person name="Zhu Y."/>
            <person name="Muzny D.M."/>
            <person name="Weinstock G."/>
            <person name="Gibbs R.A."/>
        </authorList>
    </citation>
    <scope>NUCLEOTIDE SEQUENCE [LARGE SCALE GENOMIC DNA]</scope>
    <source>
        <strain evidence="2">LSR1</strain>
    </source>
</reference>
<protein>
    <recommendedName>
        <fullName evidence="3">DDE Tnp4 domain-containing protein</fullName>
    </recommendedName>
</protein>
<dbReference type="EnsemblMetazoa" id="XM_029491851.1">
    <property type="protein sequence ID" value="XP_029347711.1"/>
    <property type="gene ID" value="LOC115034551"/>
</dbReference>
<dbReference type="GeneID" id="115034551"/>
<name>A0A8R2JV85_ACYPI</name>
<dbReference type="OrthoDB" id="6618525at2759"/>
<evidence type="ECO:0008006" key="3">
    <source>
        <dbReference type="Google" id="ProtNLM"/>
    </source>
</evidence>
<reference evidence="1" key="2">
    <citation type="submission" date="2022-06" db="UniProtKB">
        <authorList>
            <consortium name="EnsemblMetazoa"/>
        </authorList>
    </citation>
    <scope>IDENTIFICATION</scope>
</reference>